<dbReference type="GO" id="GO:0003676">
    <property type="term" value="F:nucleic acid binding"/>
    <property type="evidence" value="ECO:0007669"/>
    <property type="project" value="InterPro"/>
</dbReference>
<dbReference type="Proteomes" id="UP000541610">
    <property type="component" value="Unassembled WGS sequence"/>
</dbReference>
<dbReference type="InterPro" id="IPR012337">
    <property type="entry name" value="RNaseH-like_sf"/>
</dbReference>
<organism evidence="2 3">
    <name type="scientific">Perkinsus olseni</name>
    <name type="common">Perkinsus atlanticus</name>
    <dbReference type="NCBI Taxonomy" id="32597"/>
    <lineage>
        <taxon>Eukaryota</taxon>
        <taxon>Sar</taxon>
        <taxon>Alveolata</taxon>
        <taxon>Perkinsozoa</taxon>
        <taxon>Perkinsea</taxon>
        <taxon>Perkinsida</taxon>
        <taxon>Perkinsidae</taxon>
        <taxon>Perkinsus</taxon>
    </lineage>
</organism>
<dbReference type="InterPro" id="IPR050951">
    <property type="entry name" value="Retrovirus_Pol_polyprotein"/>
</dbReference>
<dbReference type="InterPro" id="IPR001584">
    <property type="entry name" value="Integrase_cat-core"/>
</dbReference>
<dbReference type="GO" id="GO:0016829">
    <property type="term" value="F:lyase activity"/>
    <property type="evidence" value="ECO:0007669"/>
    <property type="project" value="UniProtKB-KW"/>
</dbReference>
<dbReference type="PANTHER" id="PTHR37984">
    <property type="entry name" value="PROTEIN CBG26694"/>
    <property type="match status" value="1"/>
</dbReference>
<evidence type="ECO:0000313" key="2">
    <source>
        <dbReference type="EMBL" id="KAF4678833.1"/>
    </source>
</evidence>
<dbReference type="PANTHER" id="PTHR37984:SF5">
    <property type="entry name" value="PROTEIN NYNRIN-LIKE"/>
    <property type="match status" value="1"/>
</dbReference>
<name>A0A7J6N4K8_PEROL</name>
<gene>
    <name evidence="2" type="primary">APEX1_5</name>
    <name evidence="2" type="ORF">FOZ60_015978</name>
</gene>
<dbReference type="InterPro" id="IPR036397">
    <property type="entry name" value="RNaseH_sf"/>
</dbReference>
<reference evidence="2 3" key="1">
    <citation type="submission" date="2020-04" db="EMBL/GenBank/DDBJ databases">
        <title>Perkinsus olseni comparative genomics.</title>
        <authorList>
            <person name="Bogema D.R."/>
        </authorList>
    </citation>
    <scope>NUCLEOTIDE SEQUENCE [LARGE SCALE GENOMIC DNA]</scope>
    <source>
        <strain evidence="2">00978-12</strain>
    </source>
</reference>
<proteinExistence type="predicted"/>
<dbReference type="GO" id="GO:0015074">
    <property type="term" value="P:DNA integration"/>
    <property type="evidence" value="ECO:0007669"/>
    <property type="project" value="InterPro"/>
</dbReference>
<feature type="domain" description="Integrase catalytic" evidence="1">
    <location>
        <begin position="1"/>
        <end position="131"/>
    </location>
</feature>
<dbReference type="SUPFAM" id="SSF53098">
    <property type="entry name" value="Ribonuclease H-like"/>
    <property type="match status" value="1"/>
</dbReference>
<dbReference type="PROSITE" id="PS50994">
    <property type="entry name" value="INTEGRASE"/>
    <property type="match status" value="1"/>
</dbReference>
<dbReference type="OrthoDB" id="6428870at2759"/>
<accession>A0A7J6N4K8</accession>
<protein>
    <submittedName>
        <fullName evidence="2">DNA-(Apurinic or apyrimidinic site) lyase</fullName>
    </submittedName>
</protein>
<sequence>MLDPYTGWLELAALYTKEAKEVAETIVNVWVLRHGPFLELLSDRGGEFLNQIMGQICRTLGVTHLVSSGYRPETNGCTERINQELIRKLKIWADEFEGEWWRALPVVQHALRIIPRRDCGFSPFELLYGRVPHTMFDQMLQDVLYHVKPEVDDYYLKLKRTLTRIRERFGSLRSFSQDKREEEWNAQARAESFPIGCYVLYYRELGDMKGGSGKLVRRWHGPYVVTKKLSAVNYVLADCWDVDCAWLDSFVAHTNHMVKCPDDVKPHFEAKHTMPPPAEFWDFNIIPSSVDEGAVILVAGIDDERSIWHVGRVIVRHPDNGRILLHLYGLPKDSSGSVFQHGPFRPSYRHRMNGGTYITQGKVNGRTFRMRICEVFGNNIMHVNVLDSRGYLRAAAIADLELYGFKKV</sequence>
<dbReference type="AlphaFoldDB" id="A0A7J6N4K8"/>
<evidence type="ECO:0000313" key="3">
    <source>
        <dbReference type="Proteomes" id="UP000541610"/>
    </source>
</evidence>
<dbReference type="EMBL" id="JABANP010000828">
    <property type="protein sequence ID" value="KAF4678833.1"/>
    <property type="molecule type" value="Genomic_DNA"/>
</dbReference>
<dbReference type="Gene3D" id="3.30.420.10">
    <property type="entry name" value="Ribonuclease H-like superfamily/Ribonuclease H"/>
    <property type="match status" value="1"/>
</dbReference>
<evidence type="ECO:0000259" key="1">
    <source>
        <dbReference type="PROSITE" id="PS50994"/>
    </source>
</evidence>
<comment type="caution">
    <text evidence="2">The sequence shown here is derived from an EMBL/GenBank/DDBJ whole genome shotgun (WGS) entry which is preliminary data.</text>
</comment>
<keyword evidence="2" id="KW-0456">Lyase</keyword>